<dbReference type="PANTHER" id="PTHR43003">
    <property type="entry name" value="DNA-3-METHYLADENINE GLYCOSYLASE"/>
    <property type="match status" value="1"/>
</dbReference>
<proteinExistence type="predicted"/>
<dbReference type="CDD" id="cd00056">
    <property type="entry name" value="ENDO3c"/>
    <property type="match status" value="1"/>
</dbReference>
<dbReference type="PANTHER" id="PTHR43003:SF13">
    <property type="entry name" value="DNA-3-METHYLADENINE GLYCOSYLASE 2"/>
    <property type="match status" value="1"/>
</dbReference>
<evidence type="ECO:0000256" key="4">
    <source>
        <dbReference type="ARBA" id="ARBA00023204"/>
    </source>
</evidence>
<evidence type="ECO:0000259" key="5">
    <source>
        <dbReference type="SMART" id="SM00478"/>
    </source>
</evidence>
<feature type="domain" description="DNA-3-methyladenine glycosylase AlkA N-terminal" evidence="6">
    <location>
        <begin position="3"/>
        <end position="126"/>
    </location>
</feature>
<gene>
    <name evidence="7" type="ORF">GCM10022239_22740</name>
</gene>
<keyword evidence="4" id="KW-0234">DNA repair</keyword>
<dbReference type="EC" id="3.2.2.21" evidence="2"/>
<dbReference type="InterPro" id="IPR003265">
    <property type="entry name" value="HhH-GPD_domain"/>
</dbReference>
<dbReference type="InterPro" id="IPR023170">
    <property type="entry name" value="HhH_base_excis_C"/>
</dbReference>
<sequence>MAGTLLGTTAPFDGAGVFRYLAGHAIPGVESGDEHGYRRRMRWGGAVAELEVRLAPAPDAGPESAADAVLATLDGGPLPPDLVTRIRRLLDLDADSAAIDGMLAEDPVFALPVAAAPGIRLPGSLDPHEELFRTLVGQQISIAATRSVLGRISRELCGDSGLFPTAEQFAERGLEVLRGPASRVATIHGVALALASGELVIEESLSVAELTERLVAMPGIGPWTAGYVAMRALGASDTLLSTDLVLLKGAAALGLPGTPRGIAERAARWSPYRSYATLHLWRIAQAK</sequence>
<evidence type="ECO:0000256" key="2">
    <source>
        <dbReference type="ARBA" id="ARBA00012000"/>
    </source>
</evidence>
<accession>A0ABP7FSJ1</accession>
<keyword evidence="3" id="KW-0227">DNA damage</keyword>
<dbReference type="Gene3D" id="1.10.340.30">
    <property type="entry name" value="Hypothetical protein, domain 2"/>
    <property type="match status" value="1"/>
</dbReference>
<name>A0ABP7FSJ1_9MICO</name>
<keyword evidence="8" id="KW-1185">Reference proteome</keyword>
<dbReference type="InterPro" id="IPR010316">
    <property type="entry name" value="AlkA_N"/>
</dbReference>
<evidence type="ECO:0000313" key="8">
    <source>
        <dbReference type="Proteomes" id="UP001501004"/>
    </source>
</evidence>
<dbReference type="InterPro" id="IPR037046">
    <property type="entry name" value="AlkA_N_sf"/>
</dbReference>
<reference evidence="8" key="1">
    <citation type="journal article" date="2019" name="Int. J. Syst. Evol. Microbiol.">
        <title>The Global Catalogue of Microorganisms (GCM) 10K type strain sequencing project: providing services to taxonomists for standard genome sequencing and annotation.</title>
        <authorList>
            <consortium name="The Broad Institute Genomics Platform"/>
            <consortium name="The Broad Institute Genome Sequencing Center for Infectious Disease"/>
            <person name="Wu L."/>
            <person name="Ma J."/>
        </authorList>
    </citation>
    <scope>NUCLEOTIDE SEQUENCE [LARGE SCALE GENOMIC DNA]</scope>
    <source>
        <strain evidence="8">JCM 16949</strain>
    </source>
</reference>
<dbReference type="SUPFAM" id="SSF48150">
    <property type="entry name" value="DNA-glycosylase"/>
    <property type="match status" value="1"/>
</dbReference>
<dbReference type="EMBL" id="BAABAE010000003">
    <property type="protein sequence ID" value="GAA3746631.1"/>
    <property type="molecule type" value="Genomic_DNA"/>
</dbReference>
<dbReference type="RefSeq" id="WP_344756739.1">
    <property type="nucleotide sequence ID" value="NZ_BAABAE010000003.1"/>
</dbReference>
<dbReference type="Pfam" id="PF06029">
    <property type="entry name" value="AlkA_N"/>
    <property type="match status" value="1"/>
</dbReference>
<dbReference type="InterPro" id="IPR051912">
    <property type="entry name" value="Alkylbase_DNA_Glycosylase/TA"/>
</dbReference>
<evidence type="ECO:0000256" key="1">
    <source>
        <dbReference type="ARBA" id="ARBA00000086"/>
    </source>
</evidence>
<dbReference type="SMART" id="SM01009">
    <property type="entry name" value="AlkA_N"/>
    <property type="match status" value="1"/>
</dbReference>
<dbReference type="InterPro" id="IPR011257">
    <property type="entry name" value="DNA_glycosylase"/>
</dbReference>
<protein>
    <recommendedName>
        <fullName evidence="2">DNA-3-methyladenine glycosylase II</fullName>
        <ecNumber evidence="2">3.2.2.21</ecNumber>
    </recommendedName>
</protein>
<dbReference type="SMART" id="SM00478">
    <property type="entry name" value="ENDO3c"/>
    <property type="match status" value="1"/>
</dbReference>
<comment type="catalytic activity">
    <reaction evidence="1">
        <text>Hydrolysis of alkylated DNA, releasing 3-methyladenine, 3-methylguanine, 7-methylguanine and 7-methyladenine.</text>
        <dbReference type="EC" id="3.2.2.21"/>
    </reaction>
</comment>
<comment type="caution">
    <text evidence="7">The sequence shown here is derived from an EMBL/GenBank/DDBJ whole genome shotgun (WGS) entry which is preliminary data.</text>
</comment>
<evidence type="ECO:0000313" key="7">
    <source>
        <dbReference type="EMBL" id="GAA3746631.1"/>
    </source>
</evidence>
<evidence type="ECO:0000259" key="6">
    <source>
        <dbReference type="SMART" id="SM01009"/>
    </source>
</evidence>
<dbReference type="SUPFAM" id="SSF55945">
    <property type="entry name" value="TATA-box binding protein-like"/>
    <property type="match status" value="1"/>
</dbReference>
<dbReference type="Gene3D" id="1.10.1670.10">
    <property type="entry name" value="Helix-hairpin-Helix base-excision DNA repair enzymes (C-terminal)"/>
    <property type="match status" value="1"/>
</dbReference>
<evidence type="ECO:0000256" key="3">
    <source>
        <dbReference type="ARBA" id="ARBA00022763"/>
    </source>
</evidence>
<organism evidence="7 8">
    <name type="scientific">Leifsonella bigeumensis</name>
    <dbReference type="NCBI Taxonomy" id="433643"/>
    <lineage>
        <taxon>Bacteria</taxon>
        <taxon>Bacillati</taxon>
        <taxon>Actinomycetota</taxon>
        <taxon>Actinomycetes</taxon>
        <taxon>Micrococcales</taxon>
        <taxon>Microbacteriaceae</taxon>
        <taxon>Leifsonella</taxon>
    </lineage>
</organism>
<feature type="domain" description="HhH-GPD" evidence="5">
    <location>
        <begin position="136"/>
        <end position="285"/>
    </location>
</feature>
<dbReference type="Proteomes" id="UP001501004">
    <property type="component" value="Unassembled WGS sequence"/>
</dbReference>
<dbReference type="Gene3D" id="3.30.310.20">
    <property type="entry name" value="DNA-3-methyladenine glycosylase AlkA, N-terminal domain"/>
    <property type="match status" value="1"/>
</dbReference>